<sequence length="107" mass="11695">MGGGPRMTIPTRLVLEALVGASDRELYGVEIGELATLRSGTVHPILARLEGVGWLTSRWEEIDPQVEGRPPRRYYRLTAEGAVAARAALARAHRPAVAWLRPQVGET</sequence>
<comment type="caution">
    <text evidence="2">The sequence shown here is derived from an EMBL/GenBank/DDBJ whole genome shotgun (WGS) entry which is preliminary data.</text>
</comment>
<protein>
    <submittedName>
        <fullName evidence="2">DNA-binding PadR family transcriptional regulator</fullName>
    </submittedName>
</protein>
<dbReference type="Pfam" id="PF03551">
    <property type="entry name" value="PadR"/>
    <property type="match status" value="1"/>
</dbReference>
<organism evidence="2 3">
    <name type="scientific">Petropleomorpha daqingensis</name>
    <dbReference type="NCBI Taxonomy" id="2026353"/>
    <lineage>
        <taxon>Bacteria</taxon>
        <taxon>Bacillati</taxon>
        <taxon>Actinomycetota</taxon>
        <taxon>Actinomycetes</taxon>
        <taxon>Geodermatophilales</taxon>
        <taxon>Geodermatophilaceae</taxon>
        <taxon>Petropleomorpha</taxon>
    </lineage>
</organism>
<dbReference type="Proteomes" id="UP000541969">
    <property type="component" value="Unassembled WGS sequence"/>
</dbReference>
<name>A0A853CGI9_9ACTN</name>
<dbReference type="InterPro" id="IPR005149">
    <property type="entry name" value="Tscrpt_reg_PadR_N"/>
</dbReference>
<dbReference type="AlphaFoldDB" id="A0A853CGI9"/>
<reference evidence="2 3" key="1">
    <citation type="submission" date="2020-07" db="EMBL/GenBank/DDBJ databases">
        <title>Sequencing the genomes of 1000 actinobacteria strains.</title>
        <authorList>
            <person name="Klenk H.-P."/>
        </authorList>
    </citation>
    <scope>NUCLEOTIDE SEQUENCE [LARGE SCALE GENOMIC DNA]</scope>
    <source>
        <strain evidence="2 3">DSM 104001</strain>
    </source>
</reference>
<evidence type="ECO:0000313" key="3">
    <source>
        <dbReference type="Proteomes" id="UP000541969"/>
    </source>
</evidence>
<proteinExistence type="predicted"/>
<keyword evidence="2" id="KW-0238">DNA-binding</keyword>
<feature type="domain" description="Transcription regulator PadR N-terminal" evidence="1">
    <location>
        <begin position="32"/>
        <end position="85"/>
    </location>
</feature>
<gene>
    <name evidence="2" type="ORF">GGQ55_002845</name>
</gene>
<dbReference type="EMBL" id="JACBZT010000001">
    <property type="protein sequence ID" value="NYJ06567.1"/>
    <property type="molecule type" value="Genomic_DNA"/>
</dbReference>
<dbReference type="InterPro" id="IPR036388">
    <property type="entry name" value="WH-like_DNA-bd_sf"/>
</dbReference>
<dbReference type="RefSeq" id="WP_218859280.1">
    <property type="nucleotide sequence ID" value="NZ_JACBZT010000001.1"/>
</dbReference>
<keyword evidence="3" id="KW-1185">Reference proteome</keyword>
<dbReference type="Gene3D" id="1.10.10.10">
    <property type="entry name" value="Winged helix-like DNA-binding domain superfamily/Winged helix DNA-binding domain"/>
    <property type="match status" value="1"/>
</dbReference>
<dbReference type="GO" id="GO:0003677">
    <property type="term" value="F:DNA binding"/>
    <property type="evidence" value="ECO:0007669"/>
    <property type="project" value="UniProtKB-KW"/>
</dbReference>
<evidence type="ECO:0000313" key="2">
    <source>
        <dbReference type="EMBL" id="NYJ06567.1"/>
    </source>
</evidence>
<dbReference type="SUPFAM" id="SSF46785">
    <property type="entry name" value="Winged helix' DNA-binding domain"/>
    <property type="match status" value="1"/>
</dbReference>
<dbReference type="InterPro" id="IPR036390">
    <property type="entry name" value="WH_DNA-bd_sf"/>
</dbReference>
<accession>A0A853CGI9</accession>
<evidence type="ECO:0000259" key="1">
    <source>
        <dbReference type="Pfam" id="PF03551"/>
    </source>
</evidence>